<feature type="transmembrane region" description="Helical" evidence="1">
    <location>
        <begin position="41"/>
        <end position="60"/>
    </location>
</feature>
<feature type="transmembrane region" description="Helical" evidence="1">
    <location>
        <begin position="6"/>
        <end position="29"/>
    </location>
</feature>
<dbReference type="AlphaFoldDB" id="A0A1X2IJW2"/>
<dbReference type="EMBL" id="MCGE01000009">
    <property type="protein sequence ID" value="ORZ17846.1"/>
    <property type="molecule type" value="Genomic_DNA"/>
</dbReference>
<comment type="caution">
    <text evidence="2">The sequence shown here is derived from an EMBL/GenBank/DDBJ whole genome shotgun (WGS) entry which is preliminary data.</text>
</comment>
<sequence>MFSTVLPYIVLICFALYAMQLLDSISFFLMIRTVGVVFQVIIRPVLFGIIFEYSYSYYFFVWRSPRYDRTRRPFYQMMKDVLACCWLWILACHQRCIVNPRCFIRSKINGLLEKFHAKVHAIQKMCLDAFHCCLDLVDRYIVTPIAVVYIATLGIFYLVKCMGILLLLLIQYVWSMWLAMVIIGFDTYNKVIAGSDILCTLVCDIVQSIQFIDQNIPLLLNIYYLSIIRTVVCLPNALSIIFEFEHHLTLDSPYHRHKLHQEQFEQEEQEFNELARLLMAMKI</sequence>
<dbReference type="Proteomes" id="UP000193560">
    <property type="component" value="Unassembled WGS sequence"/>
</dbReference>
<protein>
    <submittedName>
        <fullName evidence="2">Uncharacterized protein</fullName>
    </submittedName>
</protein>
<feature type="transmembrane region" description="Helical" evidence="1">
    <location>
        <begin position="140"/>
        <end position="158"/>
    </location>
</feature>
<keyword evidence="1" id="KW-0812">Transmembrane</keyword>
<accession>A0A1X2IJW2</accession>
<keyword evidence="1" id="KW-0472">Membrane</keyword>
<keyword evidence="1" id="KW-1133">Transmembrane helix</keyword>
<reference evidence="2 3" key="1">
    <citation type="submission" date="2016-07" db="EMBL/GenBank/DDBJ databases">
        <title>Pervasive Adenine N6-methylation of Active Genes in Fungi.</title>
        <authorList>
            <consortium name="DOE Joint Genome Institute"/>
            <person name="Mondo S.J."/>
            <person name="Dannebaum R.O."/>
            <person name="Kuo R.C."/>
            <person name="Labutti K."/>
            <person name="Haridas S."/>
            <person name="Kuo A."/>
            <person name="Salamov A."/>
            <person name="Ahrendt S.R."/>
            <person name="Lipzen A."/>
            <person name="Sullivan W."/>
            <person name="Andreopoulos W.B."/>
            <person name="Clum A."/>
            <person name="Lindquist E."/>
            <person name="Daum C."/>
            <person name="Ramamoorthy G.K."/>
            <person name="Gryganskyi A."/>
            <person name="Culley D."/>
            <person name="Magnuson J.K."/>
            <person name="James T.Y."/>
            <person name="O'Malley M.A."/>
            <person name="Stajich J.E."/>
            <person name="Spatafora J.W."/>
            <person name="Visel A."/>
            <person name="Grigoriev I.V."/>
        </authorList>
    </citation>
    <scope>NUCLEOTIDE SEQUENCE [LARGE SCALE GENOMIC DNA]</scope>
    <source>
        <strain evidence="2 3">NRRL 1336</strain>
    </source>
</reference>
<evidence type="ECO:0000313" key="3">
    <source>
        <dbReference type="Proteomes" id="UP000193560"/>
    </source>
</evidence>
<feature type="transmembrane region" description="Helical" evidence="1">
    <location>
        <begin position="164"/>
        <end position="185"/>
    </location>
</feature>
<gene>
    <name evidence="2" type="ORF">BCR42DRAFT_391362</name>
</gene>
<name>A0A1X2IJW2_9FUNG</name>
<evidence type="ECO:0000313" key="2">
    <source>
        <dbReference type="EMBL" id="ORZ17846.1"/>
    </source>
</evidence>
<organism evidence="2 3">
    <name type="scientific">Absidia repens</name>
    <dbReference type="NCBI Taxonomy" id="90262"/>
    <lineage>
        <taxon>Eukaryota</taxon>
        <taxon>Fungi</taxon>
        <taxon>Fungi incertae sedis</taxon>
        <taxon>Mucoromycota</taxon>
        <taxon>Mucoromycotina</taxon>
        <taxon>Mucoromycetes</taxon>
        <taxon>Mucorales</taxon>
        <taxon>Cunninghamellaceae</taxon>
        <taxon>Absidia</taxon>
    </lineage>
</organism>
<keyword evidence="3" id="KW-1185">Reference proteome</keyword>
<evidence type="ECO:0000256" key="1">
    <source>
        <dbReference type="SAM" id="Phobius"/>
    </source>
</evidence>
<proteinExistence type="predicted"/>